<dbReference type="EMBL" id="PNCM01000023">
    <property type="protein sequence ID" value="TMP80041.1"/>
    <property type="molecule type" value="Genomic_DNA"/>
</dbReference>
<dbReference type="AlphaFoldDB" id="A0A5S3YSU9"/>
<evidence type="ECO:0000313" key="3">
    <source>
        <dbReference type="Proteomes" id="UP000307362"/>
    </source>
</evidence>
<dbReference type="OrthoDB" id="6313799at2"/>
<keyword evidence="1" id="KW-1133">Transmembrane helix</keyword>
<accession>A0A5S3YSU9</accession>
<feature type="transmembrane region" description="Helical" evidence="1">
    <location>
        <begin position="121"/>
        <end position="140"/>
    </location>
</feature>
<dbReference type="Proteomes" id="UP000307362">
    <property type="component" value="Unassembled WGS sequence"/>
</dbReference>
<sequence>MNLITANKNQRDSQLVDPNCVAASSSSNHKKSPSNWKVVSLLFFLIGLPAIPAIFIVALVLLGPDAIVEASSLINARYFELPAAILVHGVSGIVFFFSLPTQFSTRLRITRPKMHRLMGRFAVVSACLMAISGVWMHLVFSPTDLGARFISLVIVAIAICVSFSIAIAFAMKKNIAAHKIWMTRAVAVTLAVVTPLFLGVILSLFIDVSSPIGEVAVSVLHDYDRLIGLVLNVLVVEACMSKKQVNARFKAKALCRPRG</sequence>
<organism evidence="2 3">
    <name type="scientific">Pseudoalteromonas phenolica</name>
    <dbReference type="NCBI Taxonomy" id="161398"/>
    <lineage>
        <taxon>Bacteria</taxon>
        <taxon>Pseudomonadati</taxon>
        <taxon>Pseudomonadota</taxon>
        <taxon>Gammaproteobacteria</taxon>
        <taxon>Alteromonadales</taxon>
        <taxon>Pseudoalteromonadaceae</taxon>
        <taxon>Pseudoalteromonas</taxon>
    </lineage>
</organism>
<reference evidence="2 3" key="1">
    <citation type="submission" date="2017-12" db="EMBL/GenBank/DDBJ databases">
        <authorList>
            <person name="Paulsen S."/>
            <person name="Gram L.K."/>
        </authorList>
    </citation>
    <scope>NUCLEOTIDE SEQUENCE [LARGE SCALE GENOMIC DNA]</scope>
    <source>
        <strain evidence="2 3">S1189</strain>
    </source>
</reference>
<evidence type="ECO:0008006" key="4">
    <source>
        <dbReference type="Google" id="ProtNLM"/>
    </source>
</evidence>
<evidence type="ECO:0000256" key="1">
    <source>
        <dbReference type="SAM" id="Phobius"/>
    </source>
</evidence>
<protein>
    <recommendedName>
        <fullName evidence="4">DUF2306 domain-containing protein</fullName>
    </recommendedName>
</protein>
<feature type="transmembrane region" description="Helical" evidence="1">
    <location>
        <begin position="146"/>
        <end position="169"/>
    </location>
</feature>
<keyword evidence="1" id="KW-0812">Transmembrane</keyword>
<proteinExistence type="predicted"/>
<dbReference type="RefSeq" id="WP_138567837.1">
    <property type="nucleotide sequence ID" value="NZ_PNCM01000023.1"/>
</dbReference>
<feature type="transmembrane region" description="Helical" evidence="1">
    <location>
        <begin position="38"/>
        <end position="61"/>
    </location>
</feature>
<feature type="transmembrane region" description="Helical" evidence="1">
    <location>
        <begin position="181"/>
        <end position="206"/>
    </location>
</feature>
<dbReference type="Pfam" id="PF10067">
    <property type="entry name" value="DUF2306"/>
    <property type="match status" value="1"/>
</dbReference>
<feature type="transmembrane region" description="Helical" evidence="1">
    <location>
        <begin position="81"/>
        <end position="100"/>
    </location>
</feature>
<gene>
    <name evidence="2" type="ORF">CWB73_12240</name>
</gene>
<dbReference type="InterPro" id="IPR018750">
    <property type="entry name" value="DUF2306_membrane"/>
</dbReference>
<name>A0A5S3YSU9_9GAMM</name>
<reference evidence="3" key="2">
    <citation type="submission" date="2019-06" db="EMBL/GenBank/DDBJ databases">
        <title>Co-occurence of chitin degradation, pigmentation and bioactivity in marine Pseudoalteromonas.</title>
        <authorList>
            <person name="Sonnenschein E.C."/>
            <person name="Bech P.K."/>
        </authorList>
    </citation>
    <scope>NUCLEOTIDE SEQUENCE [LARGE SCALE GENOMIC DNA]</scope>
    <source>
        <strain evidence="3">S1189</strain>
    </source>
</reference>
<evidence type="ECO:0000313" key="2">
    <source>
        <dbReference type="EMBL" id="TMP80041.1"/>
    </source>
</evidence>
<comment type="caution">
    <text evidence="2">The sequence shown here is derived from an EMBL/GenBank/DDBJ whole genome shotgun (WGS) entry which is preliminary data.</text>
</comment>
<keyword evidence="1" id="KW-0472">Membrane</keyword>